<dbReference type="EMBL" id="JACHWX010000003">
    <property type="protein sequence ID" value="MBB3054886.1"/>
    <property type="molecule type" value="Genomic_DNA"/>
</dbReference>
<organism evidence="2 3">
    <name type="scientific">Mucilaginibacter gotjawali</name>
    <dbReference type="NCBI Taxonomy" id="1550579"/>
    <lineage>
        <taxon>Bacteria</taxon>
        <taxon>Pseudomonadati</taxon>
        <taxon>Bacteroidota</taxon>
        <taxon>Sphingobacteriia</taxon>
        <taxon>Sphingobacteriales</taxon>
        <taxon>Sphingobacteriaceae</taxon>
        <taxon>Mucilaginibacter</taxon>
    </lineage>
</organism>
<name>A0A839SAP0_9SPHI</name>
<keyword evidence="1" id="KW-0732">Signal</keyword>
<protein>
    <recommendedName>
        <fullName evidence="4">Peptidase A1 domain-containing protein</fullName>
    </recommendedName>
</protein>
<keyword evidence="3" id="KW-1185">Reference proteome</keyword>
<feature type="chain" id="PRO_5032641315" description="Peptidase A1 domain-containing protein" evidence="1">
    <location>
        <begin position="20"/>
        <end position="366"/>
    </location>
</feature>
<comment type="caution">
    <text evidence="2">The sequence shown here is derived from an EMBL/GenBank/DDBJ whole genome shotgun (WGS) entry which is preliminary data.</text>
</comment>
<evidence type="ECO:0008006" key="4">
    <source>
        <dbReference type="Google" id="ProtNLM"/>
    </source>
</evidence>
<feature type="signal peptide" evidence="1">
    <location>
        <begin position="1"/>
        <end position="19"/>
    </location>
</feature>
<dbReference type="PROSITE" id="PS51257">
    <property type="entry name" value="PROKAR_LIPOPROTEIN"/>
    <property type="match status" value="1"/>
</dbReference>
<evidence type="ECO:0000256" key="1">
    <source>
        <dbReference type="SAM" id="SignalP"/>
    </source>
</evidence>
<dbReference type="RefSeq" id="WP_096355361.1">
    <property type="nucleotide sequence ID" value="NZ_AP017313.1"/>
</dbReference>
<sequence length="366" mass="38819">MRKIYAACLHFFACGLFLATLLMSSCKKDKSTPIPVPKPIATLGMYEVDSGIYKRIFIPITKVGTQSVTYYSVFDTGSTGMTIDATGLIPASMITNAGITVAGDSVNVNGITITSQTAVIAYGNAQSEIQEFGNLAYAPVTIGDQNGNVTTTRIPIFLYYKIVDNTTGQKQPAHSNDVFGVGPGVSFANSNIGSPLSYFKTAAEVTSGFKLAMLNNAAFSLTGTYVSGLLTIGLVPNDLAINGFVMHNLTYYSQGGYSPDIPATINYNGTSVAGTILFDTGTPAISTIANQQAASNISQLPTNTSVTITTGKGFSYSYTTASANDITQVAKPSYTGDPRTIFSINFFTDNEFLMDYADHKIGLKNN</sequence>
<gene>
    <name evidence="2" type="ORF">FHS11_001303</name>
</gene>
<dbReference type="Proteomes" id="UP000539265">
    <property type="component" value="Unassembled WGS sequence"/>
</dbReference>
<evidence type="ECO:0000313" key="2">
    <source>
        <dbReference type="EMBL" id="MBB3054886.1"/>
    </source>
</evidence>
<proteinExistence type="predicted"/>
<dbReference type="AlphaFoldDB" id="A0A839SAP0"/>
<reference evidence="2" key="1">
    <citation type="submission" date="2020-08" db="EMBL/GenBank/DDBJ databases">
        <title>Genomic Encyclopedia of Type Strains, Phase III (KMG-III): the genomes of soil and plant-associated and newly described type strains.</title>
        <authorList>
            <person name="Whitman W."/>
        </authorList>
    </citation>
    <scope>NUCLEOTIDE SEQUENCE [LARGE SCALE GENOMIC DNA]</scope>
    <source>
        <strain evidence="2">CECT 8628</strain>
    </source>
</reference>
<dbReference type="OrthoDB" id="790019at2"/>
<evidence type="ECO:0000313" key="3">
    <source>
        <dbReference type="Proteomes" id="UP000539265"/>
    </source>
</evidence>
<accession>A0A839SAP0</accession>